<dbReference type="NCBIfam" id="TIGR01379">
    <property type="entry name" value="thiL"/>
    <property type="match status" value="1"/>
</dbReference>
<organism evidence="4 5">
    <name type="scientific">Nocardioides albidus</name>
    <dbReference type="NCBI Taxonomy" id="1517589"/>
    <lineage>
        <taxon>Bacteria</taxon>
        <taxon>Bacillati</taxon>
        <taxon>Actinomycetota</taxon>
        <taxon>Actinomycetes</taxon>
        <taxon>Propionibacteriales</taxon>
        <taxon>Nocardioidaceae</taxon>
        <taxon>Nocardioides</taxon>
    </lineage>
</organism>
<proteinExistence type="inferred from homology"/>
<feature type="binding site" evidence="1">
    <location>
        <position position="225"/>
    </location>
    <ligand>
        <name>Mg(2+)</name>
        <dbReference type="ChEBI" id="CHEBI:18420"/>
        <label>5</label>
    </ligand>
</feature>
<keyword evidence="1" id="KW-0784">Thiamine biosynthesis</keyword>
<accession>A0A5C4W3X9</accession>
<keyword evidence="1" id="KW-0460">Magnesium</keyword>
<keyword evidence="1 4" id="KW-0418">Kinase</keyword>
<feature type="binding site" evidence="1">
    <location>
        <position position="160"/>
    </location>
    <ligand>
        <name>ATP</name>
        <dbReference type="ChEBI" id="CHEBI:30616"/>
    </ligand>
</feature>
<dbReference type="GO" id="GO:0000287">
    <property type="term" value="F:magnesium ion binding"/>
    <property type="evidence" value="ECO:0007669"/>
    <property type="project" value="UniProtKB-UniRule"/>
</dbReference>
<dbReference type="EC" id="2.7.4.16" evidence="1"/>
<keyword evidence="1" id="KW-0547">Nucleotide-binding</keyword>
<evidence type="ECO:0000259" key="2">
    <source>
        <dbReference type="Pfam" id="PF00586"/>
    </source>
</evidence>
<evidence type="ECO:0000259" key="3">
    <source>
        <dbReference type="Pfam" id="PF02769"/>
    </source>
</evidence>
<keyword evidence="1 4" id="KW-0808">Transferase</keyword>
<comment type="caution">
    <text evidence="4">The sequence shown here is derived from an EMBL/GenBank/DDBJ whole genome shotgun (WGS) entry which is preliminary data.</text>
</comment>
<feature type="domain" description="PurM-like C-terminal" evidence="3">
    <location>
        <begin position="165"/>
        <end position="255"/>
    </location>
</feature>
<dbReference type="Gene3D" id="3.30.1330.10">
    <property type="entry name" value="PurM-like, N-terminal domain"/>
    <property type="match status" value="1"/>
</dbReference>
<comment type="function">
    <text evidence="1">Catalyzes the ATP-dependent phosphorylation of thiamine-monophosphate (TMP) to form thiamine-pyrophosphate (TPP), the active form of vitamin B1.</text>
</comment>
<comment type="similarity">
    <text evidence="1">Belongs to the thiamine-monophosphate kinase family.</text>
</comment>
<dbReference type="PANTHER" id="PTHR30270">
    <property type="entry name" value="THIAMINE-MONOPHOSPHATE KINASE"/>
    <property type="match status" value="1"/>
</dbReference>
<dbReference type="PANTHER" id="PTHR30270:SF0">
    <property type="entry name" value="THIAMINE-MONOPHOSPHATE KINASE"/>
    <property type="match status" value="1"/>
</dbReference>
<feature type="binding site" evidence="1">
    <location>
        <position position="43"/>
    </location>
    <ligand>
        <name>Mg(2+)</name>
        <dbReference type="ChEBI" id="CHEBI:18420"/>
        <label>4</label>
    </ligand>
</feature>
<feature type="binding site" evidence="1">
    <location>
        <begin position="135"/>
        <end position="136"/>
    </location>
    <ligand>
        <name>ATP</name>
        <dbReference type="ChEBI" id="CHEBI:30616"/>
    </ligand>
</feature>
<dbReference type="InterPro" id="IPR010918">
    <property type="entry name" value="PurM-like_C_dom"/>
</dbReference>
<evidence type="ECO:0000313" key="4">
    <source>
        <dbReference type="EMBL" id="TNM42860.1"/>
    </source>
</evidence>
<feature type="binding site" evidence="1">
    <location>
        <position position="59"/>
    </location>
    <ligand>
        <name>Mg(2+)</name>
        <dbReference type="ChEBI" id="CHEBI:18420"/>
        <label>1</label>
    </ligand>
</feature>
<dbReference type="Proteomes" id="UP000313231">
    <property type="component" value="Unassembled WGS sequence"/>
</dbReference>
<reference evidence="4 5" key="1">
    <citation type="journal article" date="2016" name="Int. J. Syst. Evol. Microbiol.">
        <title>Nocardioides albidus sp. nov., an actinobacterium isolated from garden soil.</title>
        <authorList>
            <person name="Singh H."/>
            <person name="Du J."/>
            <person name="Trinh H."/>
            <person name="Won K."/>
            <person name="Yang J.E."/>
            <person name="Yin C."/>
            <person name="Kook M."/>
            <person name="Yi T.H."/>
        </authorList>
    </citation>
    <scope>NUCLEOTIDE SEQUENCE [LARGE SCALE GENOMIC DNA]</scope>
    <source>
        <strain evidence="4 5">CCTCC AB 2015297</strain>
    </source>
</reference>
<keyword evidence="1" id="KW-0479">Metal-binding</keyword>
<dbReference type="InterPro" id="IPR016188">
    <property type="entry name" value="PurM-like_N"/>
</dbReference>
<sequence length="323" mass="32881">MADAISPDTTLADLGEFGLIAQIGEIVATTAPGDDVLLGPGDDAAVLRVRKGHVVVSTDMLVEGRHFRRDWVDAVDVGHRAAAQNLSDINAMGGRAQWLTVGLATPADLPAQWALDFARGFAEECAAVGAGLVGGDVTRADQVVISVTAIGACTVSPVLRSGAAPGDVLALCGRQGWSAGGLAVLGRGFRSPRVLVDAYRRPAPPYDAGPIAAEAGATAMIDVSDGLLAEAAHLADDSGVSIDVETGTFVIPEPLLAVGQATGADPLQFILGGGEDHPLLATFPPGATLPEGWTRIGSVSARGELPVTVDGAAYDGPTGWTHF</sequence>
<dbReference type="InterPro" id="IPR006283">
    <property type="entry name" value="ThiL-like"/>
</dbReference>
<name>A0A5C4W3X9_9ACTN</name>
<dbReference type="PIRSF" id="PIRSF005303">
    <property type="entry name" value="Thiam_monoph_kin"/>
    <property type="match status" value="1"/>
</dbReference>
<comment type="caution">
    <text evidence="1">Lacks conserved residue(s) required for the propagation of feature annotation.</text>
</comment>
<feature type="binding site" evidence="1">
    <location>
        <position position="88"/>
    </location>
    <ligand>
        <name>Mg(2+)</name>
        <dbReference type="ChEBI" id="CHEBI:18420"/>
        <label>3</label>
    </ligand>
</feature>
<feature type="domain" description="PurM-like N-terminal" evidence="2">
    <location>
        <begin position="41"/>
        <end position="152"/>
    </location>
</feature>
<dbReference type="Pfam" id="PF00586">
    <property type="entry name" value="AIRS"/>
    <property type="match status" value="1"/>
</dbReference>
<feature type="binding site" evidence="1">
    <location>
        <position position="66"/>
    </location>
    <ligand>
        <name>substrate</name>
    </ligand>
</feature>
<feature type="binding site" evidence="1">
    <location>
        <position position="58"/>
    </location>
    <ligand>
        <name>Mg(2+)</name>
        <dbReference type="ChEBI" id="CHEBI:18420"/>
        <label>1</label>
    </ligand>
</feature>
<dbReference type="UniPathway" id="UPA00060">
    <property type="reaction ID" value="UER00142"/>
</dbReference>
<comment type="catalytic activity">
    <reaction evidence="1">
        <text>thiamine phosphate + ATP = thiamine diphosphate + ADP</text>
        <dbReference type="Rhea" id="RHEA:15913"/>
        <dbReference type="ChEBI" id="CHEBI:30616"/>
        <dbReference type="ChEBI" id="CHEBI:37575"/>
        <dbReference type="ChEBI" id="CHEBI:58937"/>
        <dbReference type="ChEBI" id="CHEBI:456216"/>
        <dbReference type="EC" id="2.7.4.16"/>
    </reaction>
</comment>
<dbReference type="HAMAP" id="MF_02128">
    <property type="entry name" value="TMP_kinase"/>
    <property type="match status" value="1"/>
</dbReference>
<dbReference type="InterPro" id="IPR036921">
    <property type="entry name" value="PurM-like_N_sf"/>
</dbReference>
<evidence type="ECO:0000313" key="5">
    <source>
        <dbReference type="Proteomes" id="UP000313231"/>
    </source>
</evidence>
<feature type="binding site" evidence="1">
    <location>
        <position position="57"/>
    </location>
    <ligand>
        <name>Mg(2+)</name>
        <dbReference type="ChEBI" id="CHEBI:18420"/>
        <label>4</label>
    </ligand>
</feature>
<dbReference type="GO" id="GO:0009030">
    <property type="term" value="F:thiamine-phosphate kinase activity"/>
    <property type="evidence" value="ECO:0007669"/>
    <property type="project" value="UniProtKB-UniRule"/>
</dbReference>
<dbReference type="OrthoDB" id="9802811at2"/>
<keyword evidence="5" id="KW-1185">Reference proteome</keyword>
<keyword evidence="1" id="KW-0067">ATP-binding</keyword>
<feature type="binding site" evidence="1">
    <location>
        <position position="88"/>
    </location>
    <ligand>
        <name>Mg(2+)</name>
        <dbReference type="ChEBI" id="CHEBI:18420"/>
        <label>2</label>
    </ligand>
</feature>
<dbReference type="GO" id="GO:0009228">
    <property type="term" value="P:thiamine biosynthetic process"/>
    <property type="evidence" value="ECO:0007669"/>
    <property type="project" value="UniProtKB-KW"/>
</dbReference>
<dbReference type="RefSeq" id="WP_139622257.1">
    <property type="nucleotide sequence ID" value="NZ_VDMP01000020.1"/>
</dbReference>
<feature type="binding site" evidence="1">
    <location>
        <position position="222"/>
    </location>
    <ligand>
        <name>Mg(2+)</name>
        <dbReference type="ChEBI" id="CHEBI:18420"/>
        <label>3</label>
    </ligand>
</feature>
<dbReference type="InterPro" id="IPR036676">
    <property type="entry name" value="PurM-like_C_sf"/>
</dbReference>
<protein>
    <recommendedName>
        <fullName evidence="1">Thiamine-monophosphate kinase</fullName>
        <shortName evidence="1">TMP kinase</shortName>
        <shortName evidence="1">Thiamine-phosphate kinase</shortName>
        <ecNumber evidence="1">2.7.4.16</ecNumber>
    </recommendedName>
</protein>
<evidence type="ECO:0000256" key="1">
    <source>
        <dbReference type="HAMAP-Rule" id="MF_02128"/>
    </source>
</evidence>
<dbReference type="SUPFAM" id="SSF56042">
    <property type="entry name" value="PurM C-terminal domain-like"/>
    <property type="match status" value="1"/>
</dbReference>
<feature type="binding site" evidence="1">
    <location>
        <position position="88"/>
    </location>
    <ligand>
        <name>Mg(2+)</name>
        <dbReference type="ChEBI" id="CHEBI:18420"/>
        <label>4</label>
    </ligand>
</feature>
<feature type="binding site" evidence="1">
    <location>
        <position position="275"/>
    </location>
    <ligand>
        <name>substrate</name>
    </ligand>
</feature>
<dbReference type="GO" id="GO:0009229">
    <property type="term" value="P:thiamine diphosphate biosynthetic process"/>
    <property type="evidence" value="ECO:0007669"/>
    <property type="project" value="UniProtKB-UniRule"/>
</dbReference>
<dbReference type="Gene3D" id="3.90.650.10">
    <property type="entry name" value="PurM-like C-terminal domain"/>
    <property type="match status" value="1"/>
</dbReference>
<dbReference type="Pfam" id="PF02769">
    <property type="entry name" value="AIRS_C"/>
    <property type="match status" value="1"/>
</dbReference>
<feature type="binding site" evidence="1">
    <location>
        <position position="43"/>
    </location>
    <ligand>
        <name>Mg(2+)</name>
        <dbReference type="ChEBI" id="CHEBI:18420"/>
        <label>3</label>
    </ligand>
</feature>
<dbReference type="GO" id="GO:0005524">
    <property type="term" value="F:ATP binding"/>
    <property type="evidence" value="ECO:0007669"/>
    <property type="project" value="UniProtKB-UniRule"/>
</dbReference>
<dbReference type="NCBIfam" id="NF004351">
    <property type="entry name" value="PRK05731.1-4"/>
    <property type="match status" value="1"/>
</dbReference>
<comment type="pathway">
    <text evidence="1">Cofactor biosynthesis; thiamine diphosphate biosynthesis; thiamine diphosphate from thiamine phosphate: step 1/1.</text>
</comment>
<feature type="binding site" evidence="1">
    <location>
        <position position="59"/>
    </location>
    <ligand>
        <name>Mg(2+)</name>
        <dbReference type="ChEBI" id="CHEBI:18420"/>
        <label>2</label>
    </ligand>
</feature>
<feature type="binding site" evidence="1">
    <location>
        <position position="320"/>
    </location>
    <ligand>
        <name>substrate</name>
    </ligand>
</feature>
<dbReference type="SUPFAM" id="SSF55326">
    <property type="entry name" value="PurM N-terminal domain-like"/>
    <property type="match status" value="1"/>
</dbReference>
<dbReference type="EMBL" id="VDMP01000020">
    <property type="protein sequence ID" value="TNM42860.1"/>
    <property type="molecule type" value="Genomic_DNA"/>
</dbReference>
<comment type="miscellaneous">
    <text evidence="1">Reaction mechanism of ThiL seems to utilize a direct, inline transfer of the gamma-phosphate of ATP to TMP rather than a phosphorylated enzyme intermediate.</text>
</comment>
<feature type="binding site" evidence="1">
    <location>
        <position position="224"/>
    </location>
    <ligand>
        <name>ATP</name>
        <dbReference type="ChEBI" id="CHEBI:30616"/>
    </ligand>
</feature>
<dbReference type="CDD" id="cd02194">
    <property type="entry name" value="ThiL"/>
    <property type="match status" value="1"/>
</dbReference>
<gene>
    <name evidence="1" type="primary">thiL</name>
    <name evidence="4" type="ORF">FHP29_07645</name>
</gene>
<dbReference type="AlphaFoldDB" id="A0A5C4W3X9"/>
<feature type="binding site" evidence="1">
    <location>
        <position position="136"/>
    </location>
    <ligand>
        <name>Mg(2+)</name>
        <dbReference type="ChEBI" id="CHEBI:18420"/>
        <label>1</label>
    </ligand>
</feature>